<keyword evidence="6" id="KW-1185">Reference proteome</keyword>
<protein>
    <submittedName>
        <fullName evidence="5">Uncharacterized protein</fullName>
    </submittedName>
</protein>
<evidence type="ECO:0000256" key="2">
    <source>
        <dbReference type="ARBA" id="ARBA00006076"/>
    </source>
</evidence>
<dbReference type="Proteomes" id="UP001159427">
    <property type="component" value="Unassembled WGS sequence"/>
</dbReference>
<keyword evidence="3" id="KW-0539">Nucleus</keyword>
<dbReference type="EMBL" id="CALNXI010006274">
    <property type="protein sequence ID" value="CAH3198986.1"/>
    <property type="molecule type" value="Genomic_DNA"/>
</dbReference>
<sequence>MTLKDASVLDADVEETLINVNIVDKEKGNKNVELRKKKPDYRPYDEPDMDEYGMVKARGVLDKYDEEIEGEQKQSFVLGSGGTYDTSKEDEVKK</sequence>
<evidence type="ECO:0000313" key="5">
    <source>
        <dbReference type="EMBL" id="CAH3198986.1"/>
    </source>
</evidence>
<comment type="similarity">
    <text evidence="2">Belongs to the SNU66/SART1 family.</text>
</comment>
<dbReference type="PANTHER" id="PTHR14152:SF5">
    <property type="entry name" value="U4_U6.U5 TRI-SNRNP-ASSOCIATED PROTEIN 1"/>
    <property type="match status" value="1"/>
</dbReference>
<dbReference type="Pfam" id="PF03343">
    <property type="entry name" value="SART-1"/>
    <property type="match status" value="1"/>
</dbReference>
<accession>A0ABN8T3X6</accession>
<gene>
    <name evidence="5" type="ORF">PEVE_00037789</name>
</gene>
<evidence type="ECO:0000256" key="3">
    <source>
        <dbReference type="ARBA" id="ARBA00023242"/>
    </source>
</evidence>
<dbReference type="InterPro" id="IPR005011">
    <property type="entry name" value="SNU66/SART1"/>
</dbReference>
<evidence type="ECO:0000256" key="1">
    <source>
        <dbReference type="ARBA" id="ARBA00004123"/>
    </source>
</evidence>
<comment type="subcellular location">
    <subcellularLocation>
        <location evidence="1">Nucleus</location>
    </subcellularLocation>
</comment>
<proteinExistence type="inferred from homology"/>
<comment type="caution">
    <text evidence="5">The sequence shown here is derived from an EMBL/GenBank/DDBJ whole genome shotgun (WGS) entry which is preliminary data.</text>
</comment>
<reference evidence="5 6" key="1">
    <citation type="submission" date="2022-05" db="EMBL/GenBank/DDBJ databases">
        <authorList>
            <consortium name="Genoscope - CEA"/>
            <person name="William W."/>
        </authorList>
    </citation>
    <scope>NUCLEOTIDE SEQUENCE [LARGE SCALE GENOMIC DNA]</scope>
</reference>
<evidence type="ECO:0000313" key="6">
    <source>
        <dbReference type="Proteomes" id="UP001159427"/>
    </source>
</evidence>
<feature type="non-terminal residue" evidence="5">
    <location>
        <position position="94"/>
    </location>
</feature>
<organism evidence="5 6">
    <name type="scientific">Porites evermanni</name>
    <dbReference type="NCBI Taxonomy" id="104178"/>
    <lineage>
        <taxon>Eukaryota</taxon>
        <taxon>Metazoa</taxon>
        <taxon>Cnidaria</taxon>
        <taxon>Anthozoa</taxon>
        <taxon>Hexacorallia</taxon>
        <taxon>Scleractinia</taxon>
        <taxon>Fungiina</taxon>
        <taxon>Poritidae</taxon>
        <taxon>Porites</taxon>
    </lineage>
</organism>
<dbReference type="PANTHER" id="PTHR14152">
    <property type="entry name" value="SQUAMOUS CELL CARCINOMA ANTIGEN RECOGNISED BY CYTOTOXIC T LYMPHOCYTES"/>
    <property type="match status" value="1"/>
</dbReference>
<evidence type="ECO:0000256" key="4">
    <source>
        <dbReference type="SAM" id="MobiDB-lite"/>
    </source>
</evidence>
<feature type="region of interest" description="Disordered" evidence="4">
    <location>
        <begin position="71"/>
        <end position="94"/>
    </location>
</feature>
<name>A0ABN8T3X6_9CNID</name>